<dbReference type="Pfam" id="PF00392">
    <property type="entry name" value="GntR"/>
    <property type="match status" value="1"/>
</dbReference>
<accession>A0A558AJA8</accession>
<evidence type="ECO:0000256" key="3">
    <source>
        <dbReference type="ARBA" id="ARBA00023163"/>
    </source>
</evidence>
<dbReference type="SMART" id="SM00895">
    <property type="entry name" value="FCD"/>
    <property type="match status" value="1"/>
</dbReference>
<evidence type="ECO:0000256" key="1">
    <source>
        <dbReference type="ARBA" id="ARBA00023015"/>
    </source>
</evidence>
<gene>
    <name evidence="5" type="ORF">FNH06_07190</name>
</gene>
<dbReference type="Proteomes" id="UP000318578">
    <property type="component" value="Unassembled WGS sequence"/>
</dbReference>
<keyword evidence="3" id="KW-0804">Transcription</keyword>
<dbReference type="EMBL" id="VJZA01000007">
    <property type="protein sequence ID" value="TVT24339.1"/>
    <property type="molecule type" value="Genomic_DNA"/>
</dbReference>
<dbReference type="Gene3D" id="1.10.10.10">
    <property type="entry name" value="Winged helix-like DNA-binding domain superfamily/Winged helix DNA-binding domain"/>
    <property type="match status" value="1"/>
</dbReference>
<dbReference type="PRINTS" id="PR00035">
    <property type="entry name" value="HTHGNTR"/>
</dbReference>
<keyword evidence="2" id="KW-0238">DNA-binding</keyword>
<dbReference type="RefSeq" id="WP_144635524.1">
    <property type="nucleotide sequence ID" value="NZ_BNAX01000016.1"/>
</dbReference>
<proteinExistence type="predicted"/>
<evidence type="ECO:0000256" key="2">
    <source>
        <dbReference type="ARBA" id="ARBA00023125"/>
    </source>
</evidence>
<dbReference type="GO" id="GO:0003700">
    <property type="term" value="F:DNA-binding transcription factor activity"/>
    <property type="evidence" value="ECO:0007669"/>
    <property type="project" value="InterPro"/>
</dbReference>
<dbReference type="PANTHER" id="PTHR43537:SF24">
    <property type="entry name" value="GLUCONATE OPERON TRANSCRIPTIONAL REPRESSOR"/>
    <property type="match status" value="1"/>
</dbReference>
<organism evidence="5 6">
    <name type="scientific">Amycolatopsis acidiphila</name>
    <dbReference type="NCBI Taxonomy" id="715473"/>
    <lineage>
        <taxon>Bacteria</taxon>
        <taxon>Bacillati</taxon>
        <taxon>Actinomycetota</taxon>
        <taxon>Actinomycetes</taxon>
        <taxon>Pseudonocardiales</taxon>
        <taxon>Pseudonocardiaceae</taxon>
        <taxon>Amycolatopsis</taxon>
    </lineage>
</organism>
<sequence length="223" mass="24719">MANEVPALASLPGLSSRASLIADAIRDSILKGIFPPGTELVERQLAEMFGISKTPVREALISLARSGLITMSPNRGSTVRVLDEAAVRSIYEMRLLLEPHAVRRATEDFPSRVLKQARQTLEDARDAIDRADYGELSLVNRRFHRLLYSACGNPLIVVALDEVQDQLALLAVSMLWRDESPSWEQEYQEHRRLCDAVGAGDAERAAELMTAHIEASLEKTRVS</sequence>
<feature type="domain" description="HTH gntR-type" evidence="4">
    <location>
        <begin position="15"/>
        <end position="82"/>
    </location>
</feature>
<dbReference type="InterPro" id="IPR036388">
    <property type="entry name" value="WH-like_DNA-bd_sf"/>
</dbReference>
<dbReference type="PROSITE" id="PS50949">
    <property type="entry name" value="HTH_GNTR"/>
    <property type="match status" value="1"/>
</dbReference>
<protein>
    <submittedName>
        <fullName evidence="5">GntR family transcriptional regulator</fullName>
    </submittedName>
</protein>
<dbReference type="Pfam" id="PF07729">
    <property type="entry name" value="FCD"/>
    <property type="match status" value="1"/>
</dbReference>
<dbReference type="OrthoDB" id="3367236at2"/>
<dbReference type="InterPro" id="IPR011711">
    <property type="entry name" value="GntR_C"/>
</dbReference>
<dbReference type="SUPFAM" id="SSF48008">
    <property type="entry name" value="GntR ligand-binding domain-like"/>
    <property type="match status" value="1"/>
</dbReference>
<keyword evidence="6" id="KW-1185">Reference proteome</keyword>
<dbReference type="CDD" id="cd07377">
    <property type="entry name" value="WHTH_GntR"/>
    <property type="match status" value="1"/>
</dbReference>
<dbReference type="Gene3D" id="1.20.120.530">
    <property type="entry name" value="GntR ligand-binding domain-like"/>
    <property type="match status" value="1"/>
</dbReference>
<dbReference type="AlphaFoldDB" id="A0A558AJA8"/>
<evidence type="ECO:0000313" key="6">
    <source>
        <dbReference type="Proteomes" id="UP000318578"/>
    </source>
</evidence>
<reference evidence="5 6" key="1">
    <citation type="submission" date="2019-07" db="EMBL/GenBank/DDBJ databases">
        <title>New species of Amycolatopsis and Streptomyces.</title>
        <authorList>
            <person name="Duangmal K."/>
            <person name="Teo W.F.A."/>
            <person name="Lipun K."/>
        </authorList>
    </citation>
    <scope>NUCLEOTIDE SEQUENCE [LARGE SCALE GENOMIC DNA]</scope>
    <source>
        <strain evidence="5 6">JCM 30562</strain>
    </source>
</reference>
<comment type="caution">
    <text evidence="5">The sequence shown here is derived from an EMBL/GenBank/DDBJ whole genome shotgun (WGS) entry which is preliminary data.</text>
</comment>
<dbReference type="InterPro" id="IPR000524">
    <property type="entry name" value="Tscrpt_reg_HTH_GntR"/>
</dbReference>
<keyword evidence="1" id="KW-0805">Transcription regulation</keyword>
<name>A0A558AJA8_9PSEU</name>
<dbReference type="InterPro" id="IPR036390">
    <property type="entry name" value="WH_DNA-bd_sf"/>
</dbReference>
<dbReference type="PANTHER" id="PTHR43537">
    <property type="entry name" value="TRANSCRIPTIONAL REGULATOR, GNTR FAMILY"/>
    <property type="match status" value="1"/>
</dbReference>
<dbReference type="GO" id="GO:0003677">
    <property type="term" value="F:DNA binding"/>
    <property type="evidence" value="ECO:0007669"/>
    <property type="project" value="UniProtKB-KW"/>
</dbReference>
<dbReference type="SUPFAM" id="SSF46785">
    <property type="entry name" value="Winged helix' DNA-binding domain"/>
    <property type="match status" value="1"/>
</dbReference>
<dbReference type="SMART" id="SM00345">
    <property type="entry name" value="HTH_GNTR"/>
    <property type="match status" value="1"/>
</dbReference>
<evidence type="ECO:0000259" key="4">
    <source>
        <dbReference type="PROSITE" id="PS50949"/>
    </source>
</evidence>
<evidence type="ECO:0000313" key="5">
    <source>
        <dbReference type="EMBL" id="TVT24339.1"/>
    </source>
</evidence>
<dbReference type="InterPro" id="IPR008920">
    <property type="entry name" value="TF_FadR/GntR_C"/>
</dbReference>